<feature type="signal peptide" evidence="6">
    <location>
        <begin position="1"/>
        <end position="18"/>
    </location>
</feature>
<organism evidence="8 9">
    <name type="scientific">Eufriesea mexicana</name>
    <dbReference type="NCBI Taxonomy" id="516756"/>
    <lineage>
        <taxon>Eukaryota</taxon>
        <taxon>Metazoa</taxon>
        <taxon>Ecdysozoa</taxon>
        <taxon>Arthropoda</taxon>
        <taxon>Hexapoda</taxon>
        <taxon>Insecta</taxon>
        <taxon>Pterygota</taxon>
        <taxon>Neoptera</taxon>
        <taxon>Endopterygota</taxon>
        <taxon>Hymenoptera</taxon>
        <taxon>Apocrita</taxon>
        <taxon>Aculeata</taxon>
        <taxon>Apoidea</taxon>
        <taxon>Anthophila</taxon>
        <taxon>Apidae</taxon>
        <taxon>Eufriesea</taxon>
    </lineage>
</organism>
<dbReference type="InterPro" id="IPR019819">
    <property type="entry name" value="Carboxylesterase_B_CS"/>
</dbReference>
<dbReference type="EC" id="3.1.1.-" evidence="6"/>
<keyword evidence="9" id="KW-1185">Reference proteome</keyword>
<evidence type="ECO:0000259" key="7">
    <source>
        <dbReference type="Pfam" id="PF00135"/>
    </source>
</evidence>
<proteinExistence type="inferred from homology"/>
<dbReference type="InterPro" id="IPR029058">
    <property type="entry name" value="AB_hydrolase_fold"/>
</dbReference>
<feature type="chain" id="PRO_5016188997" description="Carboxylic ester hydrolase" evidence="6">
    <location>
        <begin position="19"/>
        <end position="554"/>
    </location>
</feature>
<evidence type="ECO:0000313" key="8">
    <source>
        <dbReference type="EMBL" id="OAD54625.1"/>
    </source>
</evidence>
<dbReference type="GO" id="GO:0052689">
    <property type="term" value="F:carboxylic ester hydrolase activity"/>
    <property type="evidence" value="ECO:0007669"/>
    <property type="project" value="UniProtKB-KW"/>
</dbReference>
<gene>
    <name evidence="8" type="ORF">WN48_06408</name>
</gene>
<dbReference type="Gene3D" id="3.40.50.1820">
    <property type="entry name" value="alpha/beta hydrolase"/>
    <property type="match status" value="1"/>
</dbReference>
<dbReference type="OrthoDB" id="19653at2759"/>
<dbReference type="AlphaFoldDB" id="A0A310SC09"/>
<evidence type="ECO:0000313" key="9">
    <source>
        <dbReference type="Proteomes" id="UP000250275"/>
    </source>
</evidence>
<dbReference type="Pfam" id="PF00135">
    <property type="entry name" value="COesterase"/>
    <property type="match status" value="1"/>
</dbReference>
<keyword evidence="2" id="KW-0719">Serine esterase</keyword>
<keyword evidence="4" id="KW-1015">Disulfide bond</keyword>
<evidence type="ECO:0000256" key="3">
    <source>
        <dbReference type="ARBA" id="ARBA00022801"/>
    </source>
</evidence>
<dbReference type="EMBL" id="KQ764027">
    <property type="protein sequence ID" value="OAD54625.1"/>
    <property type="molecule type" value="Genomic_DNA"/>
</dbReference>
<reference evidence="8 9" key="1">
    <citation type="submission" date="2015-07" db="EMBL/GenBank/DDBJ databases">
        <title>The genome of Eufriesea mexicana.</title>
        <authorList>
            <person name="Pan H."/>
            <person name="Kapheim K."/>
        </authorList>
    </citation>
    <scope>NUCLEOTIDE SEQUENCE [LARGE SCALE GENOMIC DNA]</scope>
    <source>
        <strain evidence="8">0111107269</strain>
        <tissue evidence="8">Whole body</tissue>
    </source>
</reference>
<evidence type="ECO:0000256" key="2">
    <source>
        <dbReference type="ARBA" id="ARBA00022487"/>
    </source>
</evidence>
<sequence>MWLPKFVLYGFVVVWVCADQDVQLEISQGILKGLKTETVLHNKPYYSFKGIPYAKPNVGADKFRVSRDDTLAPEPADGWEGVYDATKHRSPCPFYCIIKKGLIGGEDCLYLNVYTPVLDKEARKAVMVWIHPGFWNGGMGDDVLFGPDFLVENDVVIVTFNYRLGALGFLNTGDKSAPGNAGMKDQVMALKWVKDNIHFFGGCPSRVTIFGNSAGAASAQYHMLSPMSEGLFNGVIQQSGTILNPWAISYNPRDLAFMLGENLGIRTTDSEELVKRLSEFHVKDIITASNEIMDSQDHLSGRMFAFVPSVEVDLGQDVFLPTDPWTLLKTGRIVDVPVMSGITVDECAFYVQMVIDGIELLNTEPEKFLPVDLNITDPNTKKEMGQCLKKFYFGEKQVSKENLHEYIAMLSDTFFNAGELLSTDILKNRISAPIYEYLFSYEAPIGFMKSLFGVSDGVANADDVGYLFYSNAFKNLPEPGSSAEKMANILTKLWTNFAKDGNPTSKFDTDISVKWEPVEIDDSYLNINQELKLEKNLMKAKYDYWKNKYKDVMP</sequence>
<dbReference type="PANTHER" id="PTHR43142">
    <property type="entry name" value="CARBOXYLIC ESTER HYDROLASE"/>
    <property type="match status" value="1"/>
</dbReference>
<dbReference type="Proteomes" id="UP000250275">
    <property type="component" value="Unassembled WGS sequence"/>
</dbReference>
<name>A0A310SC09_9HYME</name>
<dbReference type="SUPFAM" id="SSF53474">
    <property type="entry name" value="alpha/beta-Hydrolases"/>
    <property type="match status" value="1"/>
</dbReference>
<feature type="domain" description="Carboxylesterase type B" evidence="7">
    <location>
        <begin position="22"/>
        <end position="545"/>
    </location>
</feature>
<dbReference type="InterPro" id="IPR002018">
    <property type="entry name" value="CarbesteraseB"/>
</dbReference>
<keyword evidence="3 6" id="KW-0378">Hydrolase</keyword>
<evidence type="ECO:0000256" key="1">
    <source>
        <dbReference type="ARBA" id="ARBA00005964"/>
    </source>
</evidence>
<dbReference type="InterPro" id="IPR019826">
    <property type="entry name" value="Carboxylesterase_B_AS"/>
</dbReference>
<evidence type="ECO:0000256" key="5">
    <source>
        <dbReference type="ARBA" id="ARBA00023180"/>
    </source>
</evidence>
<dbReference type="PROSITE" id="PS00941">
    <property type="entry name" value="CARBOXYLESTERASE_B_2"/>
    <property type="match status" value="1"/>
</dbReference>
<evidence type="ECO:0000256" key="6">
    <source>
        <dbReference type="RuleBase" id="RU361235"/>
    </source>
</evidence>
<dbReference type="PANTHER" id="PTHR43142:SF1">
    <property type="entry name" value="CARBOXYLIC ESTER HYDROLASE"/>
    <property type="match status" value="1"/>
</dbReference>
<dbReference type="PROSITE" id="PS00122">
    <property type="entry name" value="CARBOXYLESTERASE_B_1"/>
    <property type="match status" value="1"/>
</dbReference>
<evidence type="ECO:0000256" key="4">
    <source>
        <dbReference type="ARBA" id="ARBA00023157"/>
    </source>
</evidence>
<protein>
    <recommendedName>
        <fullName evidence="6">Carboxylic ester hydrolase</fullName>
        <ecNumber evidence="6">3.1.1.-</ecNumber>
    </recommendedName>
</protein>
<keyword evidence="6" id="KW-0732">Signal</keyword>
<comment type="similarity">
    <text evidence="1 6">Belongs to the type-B carboxylesterase/lipase family.</text>
</comment>
<keyword evidence="5" id="KW-0325">Glycoprotein</keyword>
<accession>A0A310SC09</accession>